<evidence type="ECO:0000313" key="2">
    <source>
        <dbReference type="Proteomes" id="UP001597112"/>
    </source>
</evidence>
<sequence>MRQQSRTLCITAWLLVIFYIAGTSSLQILRAFAHDHEHVVIHSAEAEKDPCHRLIYHNDLAQSCDHDSHVTASDTCDMCDLVYHGDHALLNTILFQTTRLKPEFFSHYKVNLDSYWAVISSSRAPPVLI</sequence>
<dbReference type="Proteomes" id="UP001597112">
    <property type="component" value="Unassembled WGS sequence"/>
</dbReference>
<reference evidence="2" key="1">
    <citation type="journal article" date="2019" name="Int. J. Syst. Evol. Microbiol.">
        <title>The Global Catalogue of Microorganisms (GCM) 10K type strain sequencing project: providing services to taxonomists for standard genome sequencing and annotation.</title>
        <authorList>
            <consortium name="The Broad Institute Genomics Platform"/>
            <consortium name="The Broad Institute Genome Sequencing Center for Infectious Disease"/>
            <person name="Wu L."/>
            <person name="Ma J."/>
        </authorList>
    </citation>
    <scope>NUCLEOTIDE SEQUENCE [LARGE SCALE GENOMIC DNA]</scope>
    <source>
        <strain evidence="2">CCUG 58938</strain>
    </source>
</reference>
<dbReference type="RefSeq" id="WP_377581510.1">
    <property type="nucleotide sequence ID" value="NZ_JBHTKA010000007.1"/>
</dbReference>
<keyword evidence="2" id="KW-1185">Reference proteome</keyword>
<name>A0ABW3K7B1_9BACT</name>
<proteinExistence type="predicted"/>
<dbReference type="EMBL" id="JBHTKA010000007">
    <property type="protein sequence ID" value="MFD1001544.1"/>
    <property type="molecule type" value="Genomic_DNA"/>
</dbReference>
<accession>A0ABW3K7B1</accession>
<protein>
    <submittedName>
        <fullName evidence="1">Uncharacterized protein</fullName>
    </submittedName>
</protein>
<comment type="caution">
    <text evidence="1">The sequence shown here is derived from an EMBL/GenBank/DDBJ whole genome shotgun (WGS) entry which is preliminary data.</text>
</comment>
<evidence type="ECO:0000313" key="1">
    <source>
        <dbReference type="EMBL" id="MFD1001544.1"/>
    </source>
</evidence>
<gene>
    <name evidence="1" type="ORF">ACFQ21_19600</name>
</gene>
<organism evidence="1 2">
    <name type="scientific">Ohtaekwangia kribbensis</name>
    <dbReference type="NCBI Taxonomy" id="688913"/>
    <lineage>
        <taxon>Bacteria</taxon>
        <taxon>Pseudomonadati</taxon>
        <taxon>Bacteroidota</taxon>
        <taxon>Cytophagia</taxon>
        <taxon>Cytophagales</taxon>
        <taxon>Fulvivirgaceae</taxon>
        <taxon>Ohtaekwangia</taxon>
    </lineage>
</organism>